<dbReference type="AlphaFoldDB" id="A0A6V8PWH8"/>
<dbReference type="Proteomes" id="UP000561271">
    <property type="component" value="Unassembled WGS sequence"/>
</dbReference>
<dbReference type="Gene3D" id="1.10.10.10">
    <property type="entry name" value="Winged helix-like DNA-binding domain superfamily/Winged helix DNA-binding domain"/>
    <property type="match status" value="2"/>
</dbReference>
<feature type="domain" description="Elongation factor SelB fourth winged-helix" evidence="1">
    <location>
        <begin position="79"/>
        <end position="120"/>
    </location>
</feature>
<gene>
    <name evidence="2" type="ORF">HKBW3S44_00348</name>
</gene>
<dbReference type="EMBL" id="BLSC01000015">
    <property type="protein sequence ID" value="GFP36667.1"/>
    <property type="molecule type" value="Genomic_DNA"/>
</dbReference>
<dbReference type="InterPro" id="IPR036388">
    <property type="entry name" value="WH-like_DNA-bd_sf"/>
</dbReference>
<dbReference type="GO" id="GO:0001514">
    <property type="term" value="P:selenocysteine incorporation"/>
    <property type="evidence" value="ECO:0007669"/>
    <property type="project" value="InterPro"/>
</dbReference>
<keyword evidence="2" id="KW-0251">Elongation factor</keyword>
<dbReference type="InterPro" id="IPR015191">
    <property type="entry name" value="SelB_WHD4"/>
</dbReference>
<feature type="non-terminal residue" evidence="2">
    <location>
        <position position="1"/>
    </location>
</feature>
<dbReference type="SUPFAM" id="SSF46785">
    <property type="entry name" value="Winged helix' DNA-binding domain"/>
    <property type="match status" value="2"/>
</dbReference>
<organism evidence="2 3">
    <name type="scientific">Candidatus Hakubella thermalkaliphila</name>
    <dbReference type="NCBI Taxonomy" id="2754717"/>
    <lineage>
        <taxon>Bacteria</taxon>
        <taxon>Bacillati</taxon>
        <taxon>Actinomycetota</taxon>
        <taxon>Actinomycetota incertae sedis</taxon>
        <taxon>Candidatus Hakubellales</taxon>
        <taxon>Candidatus Hakubellaceae</taxon>
        <taxon>Candidatus Hakubella</taxon>
    </lineage>
</organism>
<accession>A0A6V8PWH8</accession>
<dbReference type="GO" id="GO:0005737">
    <property type="term" value="C:cytoplasm"/>
    <property type="evidence" value="ECO:0007669"/>
    <property type="project" value="InterPro"/>
</dbReference>
<evidence type="ECO:0000259" key="1">
    <source>
        <dbReference type="Pfam" id="PF09107"/>
    </source>
</evidence>
<dbReference type="GO" id="GO:0005525">
    <property type="term" value="F:GTP binding"/>
    <property type="evidence" value="ECO:0007669"/>
    <property type="project" value="InterPro"/>
</dbReference>
<evidence type="ECO:0000313" key="2">
    <source>
        <dbReference type="EMBL" id="GFP36667.1"/>
    </source>
</evidence>
<evidence type="ECO:0000313" key="3">
    <source>
        <dbReference type="Proteomes" id="UP000561271"/>
    </source>
</evidence>
<protein>
    <submittedName>
        <fullName evidence="2">Selenocysteine-specific elongation factor</fullName>
    </submittedName>
</protein>
<name>A0A6V8PWH8_9ACTN</name>
<comment type="caution">
    <text evidence="2">The sequence shown here is derived from an EMBL/GenBank/DDBJ whole genome shotgun (WGS) entry which is preliminary data.</text>
</comment>
<reference evidence="2 3" key="1">
    <citation type="journal article" date="2020" name="Front. Microbiol.">
        <title>Single-cell genomics of novel Actinobacteria with the Wood-Ljungdahl pathway discovered in a serpentinizing system.</title>
        <authorList>
            <person name="Merino N."/>
            <person name="Kawai M."/>
            <person name="Boyd E.S."/>
            <person name="Colman D.R."/>
            <person name="McGlynn S.E."/>
            <person name="Nealson K.H."/>
            <person name="Kurokawa K."/>
            <person name="Hongoh Y."/>
        </authorList>
    </citation>
    <scope>NUCLEOTIDE SEQUENCE [LARGE SCALE GENOMIC DNA]</scope>
    <source>
        <strain evidence="2 3">S44</strain>
    </source>
</reference>
<dbReference type="RefSeq" id="WP_176230987.1">
    <property type="nucleotide sequence ID" value="NZ_BLSC01000015.1"/>
</dbReference>
<sequence length="121" mass="13920">GEVRAELDRFLDLVRKDKYSPPSPAEIGEVLGLGENKVKKIVKALVDEGSLVRVKQDLYYGREVMEAIKDKVREFVHLHGKITLADLRDQLSTSRKYAQAILEYLDSVGFTRRIEDYRILK</sequence>
<dbReference type="Pfam" id="PF09107">
    <property type="entry name" value="WHD_3rd_SelB"/>
    <property type="match status" value="1"/>
</dbReference>
<dbReference type="InterPro" id="IPR036390">
    <property type="entry name" value="WH_DNA-bd_sf"/>
</dbReference>
<dbReference type="GO" id="GO:0003723">
    <property type="term" value="F:RNA binding"/>
    <property type="evidence" value="ECO:0007669"/>
    <property type="project" value="InterPro"/>
</dbReference>
<proteinExistence type="predicted"/>
<keyword evidence="2" id="KW-0648">Protein biosynthesis</keyword>
<dbReference type="GO" id="GO:0003746">
    <property type="term" value="F:translation elongation factor activity"/>
    <property type="evidence" value="ECO:0007669"/>
    <property type="project" value="UniProtKB-KW"/>
</dbReference>